<dbReference type="Proteomes" id="UP000053477">
    <property type="component" value="Unassembled WGS sequence"/>
</dbReference>
<evidence type="ECO:0000313" key="3">
    <source>
        <dbReference type="Proteomes" id="UP000053477"/>
    </source>
</evidence>
<dbReference type="EMBL" id="KQ086011">
    <property type="protein sequence ID" value="KLO11009.1"/>
    <property type="molecule type" value="Genomic_DNA"/>
</dbReference>
<dbReference type="InParanoid" id="A0A0H2RGP9"/>
<organism evidence="2 3">
    <name type="scientific">Schizopora paradoxa</name>
    <dbReference type="NCBI Taxonomy" id="27342"/>
    <lineage>
        <taxon>Eukaryota</taxon>
        <taxon>Fungi</taxon>
        <taxon>Dikarya</taxon>
        <taxon>Basidiomycota</taxon>
        <taxon>Agaricomycotina</taxon>
        <taxon>Agaricomycetes</taxon>
        <taxon>Hymenochaetales</taxon>
        <taxon>Schizoporaceae</taxon>
        <taxon>Schizopora</taxon>
    </lineage>
</organism>
<sequence>MFPPRGIECVRNVQLLHVVDTSTFMSLRCNAQKPHLNRKAIRIYVRCGRSCQCSASVAHLSFVPKVALNRMTHRKRNYYEFAANDLSDDDYYVENQESQISSPETASDRNASTSLPWLGEESQYFKNEEEDNDTAIEFTRSPIKRRASAVNAAKANNRLLSEGGYLDSQTTETQYFEACGVSGDADETLQTRSDTDVSRARSPLKEEGVAELSISSTPGRTKTTSPKPCPLLGHSARF</sequence>
<feature type="region of interest" description="Disordered" evidence="1">
    <location>
        <begin position="189"/>
        <end position="238"/>
    </location>
</feature>
<dbReference type="AlphaFoldDB" id="A0A0H2RGP9"/>
<feature type="compositionally biased region" description="Polar residues" evidence="1">
    <location>
        <begin position="213"/>
        <end position="226"/>
    </location>
</feature>
<protein>
    <submittedName>
        <fullName evidence="2">Uncharacterized protein</fullName>
    </submittedName>
</protein>
<proteinExistence type="predicted"/>
<accession>A0A0H2RGP9</accession>
<keyword evidence="3" id="KW-1185">Reference proteome</keyword>
<evidence type="ECO:0000256" key="1">
    <source>
        <dbReference type="SAM" id="MobiDB-lite"/>
    </source>
</evidence>
<reference evidence="2 3" key="1">
    <citation type="submission" date="2015-04" db="EMBL/GenBank/DDBJ databases">
        <title>Complete genome sequence of Schizopora paradoxa KUC8140, a cosmopolitan wood degrader in East Asia.</title>
        <authorList>
            <consortium name="DOE Joint Genome Institute"/>
            <person name="Min B."/>
            <person name="Park H."/>
            <person name="Jang Y."/>
            <person name="Kim J.-J."/>
            <person name="Kim K.H."/>
            <person name="Pangilinan J."/>
            <person name="Lipzen A."/>
            <person name="Riley R."/>
            <person name="Grigoriev I.V."/>
            <person name="Spatafora J.W."/>
            <person name="Choi I.-G."/>
        </authorList>
    </citation>
    <scope>NUCLEOTIDE SEQUENCE [LARGE SCALE GENOMIC DNA]</scope>
    <source>
        <strain evidence="2 3">KUC8140</strain>
    </source>
</reference>
<feature type="compositionally biased region" description="Basic and acidic residues" evidence="1">
    <location>
        <begin position="193"/>
        <end position="208"/>
    </location>
</feature>
<gene>
    <name evidence="2" type="ORF">SCHPADRAFT_492131</name>
</gene>
<evidence type="ECO:0000313" key="2">
    <source>
        <dbReference type="EMBL" id="KLO11009.1"/>
    </source>
</evidence>
<name>A0A0H2RGP9_9AGAM</name>